<dbReference type="AlphaFoldDB" id="A0A6J4KWZ4"/>
<sequence>MQQPKETPAPILFIHKGNSDYLRYTVEAARLSNPGKEIIFLGDASNAYLKDLGARHVNLMDYNRGPEIETFYQVYQSVKGARHGKDEWLKFVFQRWYHIYHFIEAEKIDRFWTFDSDTIILCDLAGQEEKFTGFDCTEQCEGICMNGYIGSRRVVRGYVQKMNELFSRPGYLQEQQADFADNPGFAFTEMRAYETYKAEDHVKTFHLQRVLRDETFDDCICVAHGMETYDTPLNDRRLKKMYWRADGEIFFRRQADGKFLKANTLNMSWVPTYLYPRIIKIAARKYAAGGATGAAPEMRVLPIHPPLAYRSKAALNTVKVLLAKTRHWIGQ</sequence>
<gene>
    <name evidence="1" type="ORF">AVDCRST_MAG56-6702</name>
</gene>
<accession>A0A6J4KWZ4</accession>
<organism evidence="1">
    <name type="scientific">uncultured Cytophagales bacterium</name>
    <dbReference type="NCBI Taxonomy" id="158755"/>
    <lineage>
        <taxon>Bacteria</taxon>
        <taxon>Pseudomonadati</taxon>
        <taxon>Bacteroidota</taxon>
        <taxon>Sphingobacteriia</taxon>
        <taxon>Sphingobacteriales</taxon>
        <taxon>environmental samples</taxon>
    </lineage>
</organism>
<protein>
    <submittedName>
        <fullName evidence="1">Uncharacterized protein</fullName>
    </submittedName>
</protein>
<evidence type="ECO:0000313" key="1">
    <source>
        <dbReference type="EMBL" id="CAA9317203.1"/>
    </source>
</evidence>
<dbReference type="EMBL" id="CADCTQ010000553">
    <property type="protein sequence ID" value="CAA9317203.1"/>
    <property type="molecule type" value="Genomic_DNA"/>
</dbReference>
<name>A0A6J4KWZ4_9SPHI</name>
<proteinExistence type="predicted"/>
<reference evidence="1" key="1">
    <citation type="submission" date="2020-02" db="EMBL/GenBank/DDBJ databases">
        <authorList>
            <person name="Meier V. D."/>
        </authorList>
    </citation>
    <scope>NUCLEOTIDE SEQUENCE</scope>
    <source>
        <strain evidence="1">AVDCRST_MAG56</strain>
    </source>
</reference>